<dbReference type="InterPro" id="IPR006459">
    <property type="entry name" value="CASP/CASPL"/>
</dbReference>
<keyword evidence="11" id="KW-1185">Reference proteome</keyword>
<dbReference type="Proteomes" id="UP001159364">
    <property type="component" value="Linkage Group LG05"/>
</dbReference>
<feature type="transmembrane region" description="Helical" evidence="8">
    <location>
        <begin position="114"/>
        <end position="144"/>
    </location>
</feature>
<proteinExistence type="inferred from homology"/>
<feature type="transmembrane region" description="Helical" evidence="8">
    <location>
        <begin position="79"/>
        <end position="102"/>
    </location>
</feature>
<comment type="caution">
    <text evidence="10">The sequence shown here is derived from an EMBL/GenBank/DDBJ whole genome shotgun (WGS) entry which is preliminary data.</text>
</comment>
<protein>
    <recommendedName>
        <fullName evidence="8">CASP-like protein</fullName>
    </recommendedName>
</protein>
<evidence type="ECO:0000313" key="10">
    <source>
        <dbReference type="EMBL" id="KAJ8766397.1"/>
    </source>
</evidence>
<comment type="subunit">
    <text evidence="3 8">Homodimer and heterodimers.</text>
</comment>
<accession>A0AAV8THU2</accession>
<dbReference type="NCBIfam" id="TIGR01569">
    <property type="entry name" value="A_tha_TIGR01569"/>
    <property type="match status" value="1"/>
</dbReference>
<sequence>MASTDKPDPEPVKYSTTQPPPLSIPYVTNTFVVDVALRVVLFAATLVALVVMITSKQTKVLVVQGFRVPVDAKFDHSPAFVYFVVAMSVACLYSIITGLASFGVISKPAHTSKFLLHFAFWDVIMLGIVASATGSAAGVAYIGLKGNSHVGWVKICNMYHRFCRHIGTSVFFSLFASIVLIFLIMLSILSIHRRIRQ</sequence>
<feature type="domain" description="Casparian strip membrane protein" evidence="9">
    <location>
        <begin position="32"/>
        <end position="179"/>
    </location>
</feature>
<comment type="subcellular location">
    <subcellularLocation>
        <location evidence="1 8">Cell membrane</location>
        <topology evidence="1 8">Multi-pass membrane protein</topology>
    </subcellularLocation>
</comment>
<evidence type="ECO:0000256" key="1">
    <source>
        <dbReference type="ARBA" id="ARBA00004651"/>
    </source>
</evidence>
<dbReference type="InterPro" id="IPR044173">
    <property type="entry name" value="CASPL"/>
</dbReference>
<organism evidence="10 11">
    <name type="scientific">Erythroxylum novogranatense</name>
    <dbReference type="NCBI Taxonomy" id="1862640"/>
    <lineage>
        <taxon>Eukaryota</taxon>
        <taxon>Viridiplantae</taxon>
        <taxon>Streptophyta</taxon>
        <taxon>Embryophyta</taxon>
        <taxon>Tracheophyta</taxon>
        <taxon>Spermatophyta</taxon>
        <taxon>Magnoliopsida</taxon>
        <taxon>eudicotyledons</taxon>
        <taxon>Gunneridae</taxon>
        <taxon>Pentapetalae</taxon>
        <taxon>rosids</taxon>
        <taxon>fabids</taxon>
        <taxon>Malpighiales</taxon>
        <taxon>Erythroxylaceae</taxon>
        <taxon>Erythroxylum</taxon>
    </lineage>
</organism>
<dbReference type="EMBL" id="JAIWQS010000005">
    <property type="protein sequence ID" value="KAJ8766397.1"/>
    <property type="molecule type" value="Genomic_DNA"/>
</dbReference>
<dbReference type="Pfam" id="PF04535">
    <property type="entry name" value="CASP_dom"/>
    <property type="match status" value="1"/>
</dbReference>
<name>A0AAV8THU2_9ROSI</name>
<evidence type="ECO:0000256" key="2">
    <source>
        <dbReference type="ARBA" id="ARBA00007651"/>
    </source>
</evidence>
<keyword evidence="7 8" id="KW-0472">Membrane</keyword>
<dbReference type="InterPro" id="IPR006702">
    <property type="entry name" value="CASP_dom"/>
</dbReference>
<evidence type="ECO:0000256" key="4">
    <source>
        <dbReference type="ARBA" id="ARBA00022475"/>
    </source>
</evidence>
<evidence type="ECO:0000259" key="9">
    <source>
        <dbReference type="Pfam" id="PF04535"/>
    </source>
</evidence>
<comment type="similarity">
    <text evidence="2 8">Belongs to the Casparian strip membrane proteins (CASP) family.</text>
</comment>
<evidence type="ECO:0000256" key="8">
    <source>
        <dbReference type="RuleBase" id="RU361233"/>
    </source>
</evidence>
<evidence type="ECO:0000313" key="11">
    <source>
        <dbReference type="Proteomes" id="UP001159364"/>
    </source>
</evidence>
<feature type="transmembrane region" description="Helical" evidence="8">
    <location>
        <begin position="170"/>
        <end position="191"/>
    </location>
</feature>
<evidence type="ECO:0000256" key="3">
    <source>
        <dbReference type="ARBA" id="ARBA00011489"/>
    </source>
</evidence>
<dbReference type="PANTHER" id="PTHR36488:SF8">
    <property type="entry name" value="CASP-LIKE PROTEIN 1U1"/>
    <property type="match status" value="1"/>
</dbReference>
<keyword evidence="6 8" id="KW-1133">Transmembrane helix</keyword>
<evidence type="ECO:0000256" key="6">
    <source>
        <dbReference type="ARBA" id="ARBA00022989"/>
    </source>
</evidence>
<keyword evidence="5 8" id="KW-0812">Transmembrane</keyword>
<feature type="transmembrane region" description="Helical" evidence="8">
    <location>
        <begin position="35"/>
        <end position="53"/>
    </location>
</feature>
<dbReference type="PANTHER" id="PTHR36488">
    <property type="entry name" value="CASP-LIKE PROTEIN 1U1"/>
    <property type="match status" value="1"/>
</dbReference>
<gene>
    <name evidence="10" type="ORF">K2173_022456</name>
</gene>
<evidence type="ECO:0000256" key="7">
    <source>
        <dbReference type="ARBA" id="ARBA00023136"/>
    </source>
</evidence>
<keyword evidence="4 8" id="KW-1003">Cell membrane</keyword>
<dbReference type="AlphaFoldDB" id="A0AAV8THU2"/>
<evidence type="ECO:0000256" key="5">
    <source>
        <dbReference type="ARBA" id="ARBA00022692"/>
    </source>
</evidence>
<reference evidence="10 11" key="1">
    <citation type="submission" date="2021-09" db="EMBL/GenBank/DDBJ databases">
        <title>Genomic insights and catalytic innovation underlie evolution of tropane alkaloids biosynthesis.</title>
        <authorList>
            <person name="Wang Y.-J."/>
            <person name="Tian T."/>
            <person name="Huang J.-P."/>
            <person name="Huang S.-X."/>
        </authorList>
    </citation>
    <scope>NUCLEOTIDE SEQUENCE [LARGE SCALE GENOMIC DNA]</scope>
    <source>
        <strain evidence="10">KIB-2018</strain>
        <tissue evidence="10">Leaf</tissue>
    </source>
</reference>
<dbReference type="GO" id="GO:0005886">
    <property type="term" value="C:plasma membrane"/>
    <property type="evidence" value="ECO:0007669"/>
    <property type="project" value="UniProtKB-SubCell"/>
</dbReference>